<dbReference type="InterPro" id="IPR000432">
    <property type="entry name" value="DNA_mismatch_repair_MutS_C"/>
</dbReference>
<dbReference type="CDD" id="cd03284">
    <property type="entry name" value="ABC_MutS1"/>
    <property type="match status" value="1"/>
</dbReference>
<evidence type="ECO:0000313" key="12">
    <source>
        <dbReference type="EMBL" id="ACF12565.1"/>
    </source>
</evidence>
<dbReference type="InterPro" id="IPR007860">
    <property type="entry name" value="DNA_mmatch_repair_MutS_con_dom"/>
</dbReference>
<evidence type="ECO:0000256" key="6">
    <source>
        <dbReference type="ARBA" id="ARBA00023125"/>
    </source>
</evidence>
<dbReference type="GO" id="GO:0005524">
    <property type="term" value="F:ATP binding"/>
    <property type="evidence" value="ECO:0007669"/>
    <property type="project" value="UniProtKB-UniRule"/>
</dbReference>
<evidence type="ECO:0000256" key="10">
    <source>
        <dbReference type="RuleBase" id="RU003756"/>
    </source>
</evidence>
<evidence type="ECO:0000256" key="8">
    <source>
        <dbReference type="ARBA" id="ARBA00024647"/>
    </source>
</evidence>
<dbReference type="Pfam" id="PF05192">
    <property type="entry name" value="MutS_III"/>
    <property type="match status" value="1"/>
</dbReference>
<evidence type="ECO:0000256" key="4">
    <source>
        <dbReference type="ARBA" id="ARBA00022763"/>
    </source>
</evidence>
<evidence type="ECO:0000256" key="2">
    <source>
        <dbReference type="ARBA" id="ARBA00021982"/>
    </source>
</evidence>
<dbReference type="Pfam" id="PF00488">
    <property type="entry name" value="MutS_V"/>
    <property type="match status" value="1"/>
</dbReference>
<evidence type="ECO:0000256" key="9">
    <source>
        <dbReference type="HAMAP-Rule" id="MF_00096"/>
    </source>
</evidence>
<dbReference type="GO" id="GO:0140664">
    <property type="term" value="F:ATP-dependent DNA damage sensor activity"/>
    <property type="evidence" value="ECO:0007669"/>
    <property type="project" value="InterPro"/>
</dbReference>
<keyword evidence="4 9" id="KW-0227">DNA damage</keyword>
<dbReference type="InterPro" id="IPR005748">
    <property type="entry name" value="DNA_mismatch_repair_MutS"/>
</dbReference>
<dbReference type="SMART" id="SM00534">
    <property type="entry name" value="MUTSac"/>
    <property type="match status" value="1"/>
</dbReference>
<organism evidence="12 13">
    <name type="scientific">Chloroherpeton thalassium (strain ATCC 35110 / GB-78)</name>
    <dbReference type="NCBI Taxonomy" id="517418"/>
    <lineage>
        <taxon>Bacteria</taxon>
        <taxon>Pseudomonadati</taxon>
        <taxon>Chlorobiota</taxon>
        <taxon>Chlorobiia</taxon>
        <taxon>Chlorobiales</taxon>
        <taxon>Chloroherpetonaceae</taxon>
        <taxon>Chloroherpeton</taxon>
    </lineage>
</organism>
<dbReference type="NCBIfam" id="NF003810">
    <property type="entry name" value="PRK05399.1"/>
    <property type="match status" value="1"/>
</dbReference>
<dbReference type="Gene3D" id="1.10.1420.10">
    <property type="match status" value="2"/>
</dbReference>
<dbReference type="SUPFAM" id="SSF48334">
    <property type="entry name" value="DNA repair protein MutS, domain III"/>
    <property type="match status" value="1"/>
</dbReference>
<dbReference type="InterPro" id="IPR017261">
    <property type="entry name" value="DNA_mismatch_repair_MutS/MSH"/>
</dbReference>
<dbReference type="FunFam" id="3.40.50.300:FF:000870">
    <property type="entry name" value="MutS protein homolog 4"/>
    <property type="match status" value="1"/>
</dbReference>
<dbReference type="STRING" id="517418.Ctha_0094"/>
<dbReference type="GO" id="GO:0003684">
    <property type="term" value="F:damaged DNA binding"/>
    <property type="evidence" value="ECO:0007669"/>
    <property type="project" value="UniProtKB-UniRule"/>
</dbReference>
<dbReference type="AlphaFoldDB" id="B3QSH4"/>
<dbReference type="GO" id="GO:0030983">
    <property type="term" value="F:mismatched DNA binding"/>
    <property type="evidence" value="ECO:0007669"/>
    <property type="project" value="InterPro"/>
</dbReference>
<dbReference type="HOGENOM" id="CLU_002472_4_0_10"/>
<keyword evidence="6 9" id="KW-0238">DNA-binding</keyword>
<dbReference type="EMBL" id="CP001100">
    <property type="protein sequence ID" value="ACF12565.1"/>
    <property type="molecule type" value="Genomic_DNA"/>
</dbReference>
<dbReference type="Pfam" id="PF05190">
    <property type="entry name" value="MutS_IV"/>
    <property type="match status" value="1"/>
</dbReference>
<dbReference type="PROSITE" id="PS00486">
    <property type="entry name" value="DNA_MISMATCH_REPAIR_2"/>
    <property type="match status" value="1"/>
</dbReference>
<dbReference type="PANTHER" id="PTHR11361">
    <property type="entry name" value="DNA MISMATCH REPAIR PROTEIN MUTS FAMILY MEMBER"/>
    <property type="match status" value="1"/>
</dbReference>
<sequence>MAKSKIQKGKKDETPMMRQYDKIKSQYPGVILLFRVGDFYETFFDDAKAVSEALNIVLTRRSNGSSAEVPMAGFPHHAAENYVARLVKRGFRVALCDQVEDPKFARGVVKREVTDIVTPGVNFNDRILDEKRNNYLCAVHFAEIDRKREISGVAFIDVTTAEFQVAEVPLSGLKDLLQTVQPAEVIISKKNRSWKDSLRNMTYEELNFTELDEWMFSHDFAEQTLLGQFKTHSLKGFGVEEFSAGKVAASVILNYLEETQRGKLQYIKKISRFETADHIALDPQTKRNLEILYAMQTGAREGTLIDVIDKTVTAMGARLLKKWVGRPSRRMSQIQNRLDAVEVFLTRKDLKANLREAFKSICDMERVLARIATGRANPKEVLSLGGSLAQVPDFKAALLEIETPLVAELQNGLTATPELTEEIFRAINPETPATLNDGNVIREGYNAELDELRSLAGSAKEMLQKVQADERKKTGISSLKVQFNRVFGYYIEVSKANSEKVPDYYEKKQTLVNAERYTIPILKEYEEKILTAEERRITLEQELFSALRQRIAEDAETIQADAEHIATLDCLCSYAELAEKSNYVKPEIHENDVIDIKNGRHPVLEKIMPIDRKYVPNDCRLDVETRVQIITGPNMSGKSSFLRQVGLIVLLAQAGSYVPAESASIGLVDKIFTRVGASDNLAAGESTFLVEMNEAANILNNGTAQSLILLDEIGRGTSTYDGMSIAWAMTEFIHDAIGAKTLFATHYHELAELEEQLVRVKNFNATVEETEDTVIFLRKIVRGAADNSYGIEVAKMAGLPDKVISRAKAILAELEEGETEPTKKAQKNKKRIVPKEDLQISLFEMGDTKLRDALAEIDINKITPIEALIKLSELKHLAES</sequence>
<dbReference type="InterPro" id="IPR036678">
    <property type="entry name" value="MutS_con_dom_sf"/>
</dbReference>
<evidence type="ECO:0000259" key="11">
    <source>
        <dbReference type="PROSITE" id="PS00486"/>
    </source>
</evidence>
<dbReference type="SUPFAM" id="SSF52540">
    <property type="entry name" value="P-loop containing nucleoside triphosphate hydrolases"/>
    <property type="match status" value="1"/>
</dbReference>
<dbReference type="Pfam" id="PF05188">
    <property type="entry name" value="MutS_II"/>
    <property type="match status" value="1"/>
</dbReference>
<keyword evidence="3 9" id="KW-0547">Nucleotide-binding</keyword>
<dbReference type="InterPro" id="IPR027417">
    <property type="entry name" value="P-loop_NTPase"/>
</dbReference>
<dbReference type="SUPFAM" id="SSF55271">
    <property type="entry name" value="DNA repair protein MutS, domain I"/>
    <property type="match status" value="1"/>
</dbReference>
<dbReference type="InterPro" id="IPR007696">
    <property type="entry name" value="DNA_mismatch_repair_MutS_core"/>
</dbReference>
<feature type="domain" description="DNA mismatch repair proteins mutS family" evidence="11">
    <location>
        <begin position="706"/>
        <end position="722"/>
    </location>
</feature>
<dbReference type="InterPro" id="IPR016151">
    <property type="entry name" value="DNA_mismatch_repair_MutS_N"/>
</dbReference>
<comment type="function">
    <text evidence="8 9">This protein is involved in the repair of mismatches in DNA. It is possible that it carries out the mismatch recognition step. This protein has a weak ATPase activity.</text>
</comment>
<dbReference type="Gene3D" id="3.40.50.300">
    <property type="entry name" value="P-loop containing nucleotide triphosphate hydrolases"/>
    <property type="match status" value="1"/>
</dbReference>
<keyword evidence="7 9" id="KW-0234">DNA repair</keyword>
<dbReference type="SUPFAM" id="SSF53150">
    <property type="entry name" value="DNA repair protein MutS, domain II"/>
    <property type="match status" value="1"/>
</dbReference>
<dbReference type="FunFam" id="3.40.1170.10:FF:000001">
    <property type="entry name" value="DNA mismatch repair protein MutS"/>
    <property type="match status" value="1"/>
</dbReference>
<evidence type="ECO:0000256" key="3">
    <source>
        <dbReference type="ARBA" id="ARBA00022741"/>
    </source>
</evidence>
<feature type="binding site" evidence="9">
    <location>
        <begin position="632"/>
        <end position="639"/>
    </location>
    <ligand>
        <name>ATP</name>
        <dbReference type="ChEBI" id="CHEBI:30616"/>
    </ligand>
</feature>
<dbReference type="KEGG" id="cts:Ctha_0094"/>
<comment type="similarity">
    <text evidence="1 9 10">Belongs to the DNA mismatch repair MutS family.</text>
</comment>
<dbReference type="GO" id="GO:0006298">
    <property type="term" value="P:mismatch repair"/>
    <property type="evidence" value="ECO:0007669"/>
    <property type="project" value="UniProtKB-UniRule"/>
</dbReference>
<dbReference type="FunFam" id="1.10.1420.10:FF:000001">
    <property type="entry name" value="DNA mismatch repair protein MutS"/>
    <property type="match status" value="1"/>
</dbReference>
<evidence type="ECO:0000313" key="13">
    <source>
        <dbReference type="Proteomes" id="UP000001208"/>
    </source>
</evidence>
<protein>
    <recommendedName>
        <fullName evidence="2 9">DNA mismatch repair protein MutS</fullName>
    </recommendedName>
</protein>
<dbReference type="OrthoDB" id="9802448at2"/>
<accession>B3QSH4</accession>
<keyword evidence="13" id="KW-1185">Reference proteome</keyword>
<dbReference type="PANTHER" id="PTHR11361:SF34">
    <property type="entry name" value="DNA MISMATCH REPAIR PROTEIN MSH1, MITOCHONDRIAL"/>
    <property type="match status" value="1"/>
</dbReference>
<dbReference type="InterPro" id="IPR045076">
    <property type="entry name" value="MutS"/>
</dbReference>
<name>B3QSH4_CHLT3</name>
<evidence type="ECO:0000256" key="7">
    <source>
        <dbReference type="ARBA" id="ARBA00023204"/>
    </source>
</evidence>
<dbReference type="Proteomes" id="UP000001208">
    <property type="component" value="Chromosome"/>
</dbReference>
<dbReference type="PIRSF" id="PIRSF037677">
    <property type="entry name" value="DNA_mis_repair_Msh6"/>
    <property type="match status" value="1"/>
</dbReference>
<dbReference type="InterPro" id="IPR007695">
    <property type="entry name" value="DNA_mismatch_repair_MutS-lik_N"/>
</dbReference>
<proteinExistence type="inferred from homology"/>
<evidence type="ECO:0000256" key="1">
    <source>
        <dbReference type="ARBA" id="ARBA00006271"/>
    </source>
</evidence>
<dbReference type="RefSeq" id="WP_012498649.1">
    <property type="nucleotide sequence ID" value="NC_011026.1"/>
</dbReference>
<dbReference type="Gene3D" id="3.30.420.110">
    <property type="entry name" value="MutS, connector domain"/>
    <property type="match status" value="1"/>
</dbReference>
<dbReference type="InterPro" id="IPR036187">
    <property type="entry name" value="DNA_mismatch_repair_MutS_sf"/>
</dbReference>
<dbReference type="HAMAP" id="MF_00096">
    <property type="entry name" value="MutS"/>
    <property type="match status" value="1"/>
</dbReference>
<dbReference type="eggNOG" id="COG0249">
    <property type="taxonomic scope" value="Bacteria"/>
</dbReference>
<dbReference type="Pfam" id="PF01624">
    <property type="entry name" value="MutS_I"/>
    <property type="match status" value="1"/>
</dbReference>
<reference evidence="12 13" key="1">
    <citation type="submission" date="2008-06" db="EMBL/GenBank/DDBJ databases">
        <title>Complete sequence of Chloroherpeton thalassium ATCC 35110.</title>
        <authorList>
            <consortium name="US DOE Joint Genome Institute"/>
            <person name="Lucas S."/>
            <person name="Copeland A."/>
            <person name="Lapidus A."/>
            <person name="Glavina del Rio T."/>
            <person name="Dalin E."/>
            <person name="Tice H."/>
            <person name="Bruce D."/>
            <person name="Goodwin L."/>
            <person name="Pitluck S."/>
            <person name="Schmutz J."/>
            <person name="Larimer F."/>
            <person name="Land M."/>
            <person name="Hauser L."/>
            <person name="Kyrpides N."/>
            <person name="Mikhailova N."/>
            <person name="Liu Z."/>
            <person name="Li T."/>
            <person name="Zhao F."/>
            <person name="Overmann J."/>
            <person name="Bryant D.A."/>
            <person name="Richardson P."/>
        </authorList>
    </citation>
    <scope>NUCLEOTIDE SEQUENCE [LARGE SCALE GENOMIC DNA]</scope>
    <source>
        <strain evidence="13">ATCC 35110 / GB-78</strain>
    </source>
</reference>
<dbReference type="SMART" id="SM00533">
    <property type="entry name" value="MUTSd"/>
    <property type="match status" value="1"/>
</dbReference>
<dbReference type="Gene3D" id="3.40.1170.10">
    <property type="entry name" value="DNA repair protein MutS, domain I"/>
    <property type="match status" value="1"/>
</dbReference>
<dbReference type="GO" id="GO:0005829">
    <property type="term" value="C:cytosol"/>
    <property type="evidence" value="ECO:0007669"/>
    <property type="project" value="TreeGrafter"/>
</dbReference>
<gene>
    <name evidence="9" type="primary">mutS</name>
    <name evidence="12" type="ordered locus">Ctha_0094</name>
</gene>
<keyword evidence="5 9" id="KW-0067">ATP-binding</keyword>
<evidence type="ECO:0000256" key="5">
    <source>
        <dbReference type="ARBA" id="ARBA00022840"/>
    </source>
</evidence>
<dbReference type="NCBIfam" id="TIGR01070">
    <property type="entry name" value="mutS1"/>
    <property type="match status" value="1"/>
</dbReference>
<dbReference type="InterPro" id="IPR007861">
    <property type="entry name" value="DNA_mismatch_repair_MutS_clamp"/>
</dbReference>